<dbReference type="InterPro" id="IPR011029">
    <property type="entry name" value="DEATH-like_dom_sf"/>
</dbReference>
<dbReference type="FunFam" id="1.10.533.10:FF:000080">
    <property type="entry name" value="Uncharacterized protein"/>
    <property type="match status" value="1"/>
</dbReference>
<dbReference type="PANTHER" id="PTHR24132:SF24">
    <property type="entry name" value="ANKYRIN REPEAT AND SOCS BOX PROTEIN 6"/>
    <property type="match status" value="1"/>
</dbReference>
<dbReference type="Proteomes" id="UP000007110">
    <property type="component" value="Unassembled WGS sequence"/>
</dbReference>
<protein>
    <submittedName>
        <fullName evidence="3">Uncharacterized protein</fullName>
    </submittedName>
</protein>
<dbReference type="OrthoDB" id="10235450at2759"/>
<dbReference type="RefSeq" id="XP_030834781.1">
    <property type="nucleotide sequence ID" value="XM_030978921.1"/>
</dbReference>
<proteinExistence type="predicted"/>
<feature type="compositionally biased region" description="Basic and acidic residues" evidence="2">
    <location>
        <begin position="398"/>
        <end position="409"/>
    </location>
</feature>
<dbReference type="KEGG" id="spu:115921436"/>
<feature type="coiled-coil region" evidence="1">
    <location>
        <begin position="184"/>
        <end position="242"/>
    </location>
</feature>
<dbReference type="EnsemblMetazoa" id="XM_030978921">
    <property type="protein sequence ID" value="XP_030834781"/>
    <property type="gene ID" value="LOC115921436"/>
</dbReference>
<dbReference type="GeneID" id="115921436"/>
<evidence type="ECO:0000313" key="4">
    <source>
        <dbReference type="Proteomes" id="UP000007110"/>
    </source>
</evidence>
<feature type="compositionally biased region" description="Polar residues" evidence="2">
    <location>
        <begin position="254"/>
        <end position="267"/>
    </location>
</feature>
<feature type="compositionally biased region" description="Basic and acidic residues" evidence="2">
    <location>
        <begin position="441"/>
        <end position="459"/>
    </location>
</feature>
<feature type="compositionally biased region" description="Polar residues" evidence="2">
    <location>
        <begin position="460"/>
        <end position="470"/>
    </location>
</feature>
<evidence type="ECO:0000256" key="2">
    <source>
        <dbReference type="SAM" id="MobiDB-lite"/>
    </source>
</evidence>
<dbReference type="InParanoid" id="A0A7M7NDK9"/>
<feature type="compositionally biased region" description="Polar residues" evidence="2">
    <location>
        <begin position="410"/>
        <end position="426"/>
    </location>
</feature>
<name>A0A7M7NDK9_STRPU</name>
<evidence type="ECO:0000256" key="1">
    <source>
        <dbReference type="SAM" id="Coils"/>
    </source>
</evidence>
<organism evidence="3 4">
    <name type="scientific">Strongylocentrotus purpuratus</name>
    <name type="common">Purple sea urchin</name>
    <dbReference type="NCBI Taxonomy" id="7668"/>
    <lineage>
        <taxon>Eukaryota</taxon>
        <taxon>Metazoa</taxon>
        <taxon>Echinodermata</taxon>
        <taxon>Eleutherozoa</taxon>
        <taxon>Echinozoa</taxon>
        <taxon>Echinoidea</taxon>
        <taxon>Euechinoidea</taxon>
        <taxon>Echinacea</taxon>
        <taxon>Camarodonta</taxon>
        <taxon>Echinidea</taxon>
        <taxon>Strongylocentrotidae</taxon>
        <taxon>Strongylocentrotus</taxon>
    </lineage>
</organism>
<keyword evidence="4" id="KW-1185">Reference proteome</keyword>
<feature type="region of interest" description="Disordered" evidence="2">
    <location>
        <begin position="388"/>
        <end position="473"/>
    </location>
</feature>
<reference evidence="3" key="2">
    <citation type="submission" date="2021-01" db="UniProtKB">
        <authorList>
            <consortium name="EnsemblMetazoa"/>
        </authorList>
    </citation>
    <scope>IDENTIFICATION</scope>
</reference>
<sequence>MQVGHVPICAIVPTWQRKDIEEAKDKLKNLGITDIYDLPSVGGNLSDEKRLLRLDLLHECLKKGDEGISADLIQLYSLPSFERLRNQWTKDVTETQKRHGEDIREEEVAKKLLRGRITDLEQELNDSRASRASIVSEKGRLQDTMKVEQERREHSERAMMENEKRATQIMETYKQREMEFEKKLQSKDLRIETMAENLQGTEEKARRQVDRLKRETWKLRTKIQLESEIRSAEQKKKAETHQWSFIRWVGSGKQAQSGTSSTEANSTGGLGRSDTMQAGEEPPDDEFAGILQQIADDLYDEAKIDSLGGQLGILHGDIQRALMTNVKFNRVTSDGTRHMLKQWREGVSREDERIELRKALQAAKLVNLADLYLSEGVVEEQIDAEYDKEGVNDQQLSTRDKASLEEDQTKGQTDTQVLQDATSSNDHTPRDGHTGNMASKTQEDLTDRSRSQHPDKSPESSRQNLDASEVTSEDVFSAEVHAGDYMTDVSSIQPADQSSIHEMQDLPEDMSEIAPLVSFGGKPDEESTILEEEDLISQLVLIDPFPEKIMLLFLLKIIMDVPQRVLSL</sequence>
<keyword evidence="1" id="KW-0175">Coiled coil</keyword>
<feature type="coiled-coil region" evidence="1">
    <location>
        <begin position="103"/>
        <end position="130"/>
    </location>
</feature>
<dbReference type="PANTHER" id="PTHR24132">
    <property type="entry name" value="ANKYRIN REPEAT AND SOCS BOX PROTEIN 6"/>
    <property type="match status" value="1"/>
</dbReference>
<dbReference type="AlphaFoldDB" id="A0A7M7NDK9"/>
<accession>A0A7M7NDK9</accession>
<reference evidence="4" key="1">
    <citation type="submission" date="2015-02" db="EMBL/GenBank/DDBJ databases">
        <title>Genome sequencing for Strongylocentrotus purpuratus.</title>
        <authorList>
            <person name="Murali S."/>
            <person name="Liu Y."/>
            <person name="Vee V."/>
            <person name="English A."/>
            <person name="Wang M."/>
            <person name="Skinner E."/>
            <person name="Han Y."/>
            <person name="Muzny D.M."/>
            <person name="Worley K.C."/>
            <person name="Gibbs R.A."/>
        </authorList>
    </citation>
    <scope>NUCLEOTIDE SEQUENCE</scope>
</reference>
<dbReference type="Gene3D" id="1.10.533.10">
    <property type="entry name" value="Death Domain, Fas"/>
    <property type="match status" value="1"/>
</dbReference>
<evidence type="ECO:0000313" key="3">
    <source>
        <dbReference type="EnsemblMetazoa" id="XP_030834781"/>
    </source>
</evidence>
<feature type="region of interest" description="Disordered" evidence="2">
    <location>
        <begin position="254"/>
        <end position="284"/>
    </location>
</feature>